<dbReference type="AlphaFoldDB" id="A0A0C3QE60"/>
<dbReference type="PROSITE" id="PS00108">
    <property type="entry name" value="PROTEIN_KINASE_ST"/>
    <property type="match status" value="1"/>
</dbReference>
<feature type="non-terminal residue" evidence="4">
    <location>
        <position position="148"/>
    </location>
</feature>
<feature type="non-terminal residue" evidence="4">
    <location>
        <position position="1"/>
    </location>
</feature>
<dbReference type="InterPro" id="IPR008271">
    <property type="entry name" value="Ser/Thr_kinase_AS"/>
</dbReference>
<gene>
    <name evidence="4" type="ORF">M407DRAFT_62335</name>
</gene>
<dbReference type="GO" id="GO:0005737">
    <property type="term" value="C:cytoplasm"/>
    <property type="evidence" value="ECO:0007669"/>
    <property type="project" value="TreeGrafter"/>
</dbReference>
<protein>
    <recommendedName>
        <fullName evidence="3">Protein kinase domain-containing protein</fullName>
    </recommendedName>
</protein>
<dbReference type="OrthoDB" id="541276at2759"/>
<dbReference type="SMART" id="SM00220">
    <property type="entry name" value="S_TKc"/>
    <property type="match status" value="1"/>
</dbReference>
<dbReference type="Proteomes" id="UP000054248">
    <property type="component" value="Unassembled WGS sequence"/>
</dbReference>
<keyword evidence="1" id="KW-0547">Nucleotide-binding</keyword>
<reference evidence="5" key="2">
    <citation type="submission" date="2015-01" db="EMBL/GenBank/DDBJ databases">
        <title>Evolutionary Origins and Diversification of the Mycorrhizal Mutualists.</title>
        <authorList>
            <consortium name="DOE Joint Genome Institute"/>
            <consortium name="Mycorrhizal Genomics Consortium"/>
            <person name="Kohler A."/>
            <person name="Kuo A."/>
            <person name="Nagy L.G."/>
            <person name="Floudas D."/>
            <person name="Copeland A."/>
            <person name="Barry K.W."/>
            <person name="Cichocki N."/>
            <person name="Veneault-Fourrey C."/>
            <person name="LaButti K."/>
            <person name="Lindquist E.A."/>
            <person name="Lipzen A."/>
            <person name="Lundell T."/>
            <person name="Morin E."/>
            <person name="Murat C."/>
            <person name="Riley R."/>
            <person name="Ohm R."/>
            <person name="Sun H."/>
            <person name="Tunlid A."/>
            <person name="Henrissat B."/>
            <person name="Grigoriev I.V."/>
            <person name="Hibbett D.S."/>
            <person name="Martin F."/>
        </authorList>
    </citation>
    <scope>NUCLEOTIDE SEQUENCE [LARGE SCALE GENOMIC DNA]</scope>
    <source>
        <strain evidence="5">MUT 4182</strain>
    </source>
</reference>
<dbReference type="Gene3D" id="1.10.510.10">
    <property type="entry name" value="Transferase(Phosphotransferase) domain 1"/>
    <property type="match status" value="1"/>
</dbReference>
<dbReference type="GO" id="GO:0035556">
    <property type="term" value="P:intracellular signal transduction"/>
    <property type="evidence" value="ECO:0007669"/>
    <property type="project" value="TreeGrafter"/>
</dbReference>
<dbReference type="InterPro" id="IPR011009">
    <property type="entry name" value="Kinase-like_dom_sf"/>
</dbReference>
<proteinExistence type="predicted"/>
<dbReference type="HOGENOM" id="CLU_1763310_0_0_1"/>
<organism evidence="4 5">
    <name type="scientific">Tulasnella calospora MUT 4182</name>
    <dbReference type="NCBI Taxonomy" id="1051891"/>
    <lineage>
        <taxon>Eukaryota</taxon>
        <taxon>Fungi</taxon>
        <taxon>Dikarya</taxon>
        <taxon>Basidiomycota</taxon>
        <taxon>Agaricomycotina</taxon>
        <taxon>Agaricomycetes</taxon>
        <taxon>Cantharellales</taxon>
        <taxon>Tulasnellaceae</taxon>
        <taxon>Tulasnella</taxon>
    </lineage>
</organism>
<feature type="domain" description="Protein kinase" evidence="3">
    <location>
        <begin position="1"/>
        <end position="148"/>
    </location>
</feature>
<dbReference type="PANTHER" id="PTHR24346">
    <property type="entry name" value="MAP/MICROTUBULE AFFINITY-REGULATING KINASE"/>
    <property type="match status" value="1"/>
</dbReference>
<dbReference type="SUPFAM" id="SSF56112">
    <property type="entry name" value="Protein kinase-like (PK-like)"/>
    <property type="match status" value="1"/>
</dbReference>
<dbReference type="GO" id="GO:0005524">
    <property type="term" value="F:ATP binding"/>
    <property type="evidence" value="ECO:0007669"/>
    <property type="project" value="UniProtKB-KW"/>
</dbReference>
<keyword evidence="2" id="KW-0067">ATP-binding</keyword>
<dbReference type="GO" id="GO:0004674">
    <property type="term" value="F:protein serine/threonine kinase activity"/>
    <property type="evidence" value="ECO:0007669"/>
    <property type="project" value="TreeGrafter"/>
</dbReference>
<sequence>LPTHPNIVTLYRTLQTPSYLLLVLESVPGQDLYYFLEQSRDHAHFVSDDPPLSMCDAVDACHSRGVSHRDIKPENFIVTEGLREGFGAERKVVVKLSDFGLATLQQESADVDCGSAPYMSYECRNNVAPTYATQPADVWSLGIVLINM</sequence>
<evidence type="ECO:0000259" key="3">
    <source>
        <dbReference type="PROSITE" id="PS50011"/>
    </source>
</evidence>
<evidence type="ECO:0000313" key="4">
    <source>
        <dbReference type="EMBL" id="KIO29375.1"/>
    </source>
</evidence>
<dbReference type="PROSITE" id="PS50011">
    <property type="entry name" value="PROTEIN_KINASE_DOM"/>
    <property type="match status" value="1"/>
</dbReference>
<dbReference type="STRING" id="1051891.A0A0C3QE60"/>
<evidence type="ECO:0000256" key="2">
    <source>
        <dbReference type="ARBA" id="ARBA00022840"/>
    </source>
</evidence>
<dbReference type="InterPro" id="IPR000719">
    <property type="entry name" value="Prot_kinase_dom"/>
</dbReference>
<evidence type="ECO:0000313" key="5">
    <source>
        <dbReference type="Proteomes" id="UP000054248"/>
    </source>
</evidence>
<reference evidence="4 5" key="1">
    <citation type="submission" date="2014-04" db="EMBL/GenBank/DDBJ databases">
        <authorList>
            <consortium name="DOE Joint Genome Institute"/>
            <person name="Kuo A."/>
            <person name="Girlanda M."/>
            <person name="Perotto S."/>
            <person name="Kohler A."/>
            <person name="Nagy L.G."/>
            <person name="Floudas D."/>
            <person name="Copeland A."/>
            <person name="Barry K.W."/>
            <person name="Cichocki N."/>
            <person name="Veneault-Fourrey C."/>
            <person name="LaButti K."/>
            <person name="Lindquist E.A."/>
            <person name="Lipzen A."/>
            <person name="Lundell T."/>
            <person name="Morin E."/>
            <person name="Murat C."/>
            <person name="Sun H."/>
            <person name="Tunlid A."/>
            <person name="Henrissat B."/>
            <person name="Grigoriev I.V."/>
            <person name="Hibbett D.S."/>
            <person name="Martin F."/>
            <person name="Nordberg H.P."/>
            <person name="Cantor M.N."/>
            <person name="Hua S.X."/>
        </authorList>
    </citation>
    <scope>NUCLEOTIDE SEQUENCE [LARGE SCALE GENOMIC DNA]</scope>
    <source>
        <strain evidence="4 5">MUT 4182</strain>
    </source>
</reference>
<dbReference type="EMBL" id="KN822983">
    <property type="protein sequence ID" value="KIO29375.1"/>
    <property type="molecule type" value="Genomic_DNA"/>
</dbReference>
<accession>A0A0C3QE60</accession>
<evidence type="ECO:0000256" key="1">
    <source>
        <dbReference type="ARBA" id="ARBA00022741"/>
    </source>
</evidence>
<name>A0A0C3QE60_9AGAM</name>
<dbReference type="Pfam" id="PF00069">
    <property type="entry name" value="Pkinase"/>
    <property type="match status" value="1"/>
</dbReference>
<keyword evidence="5" id="KW-1185">Reference proteome</keyword>
<dbReference type="PANTHER" id="PTHR24346:SF30">
    <property type="entry name" value="MATERNAL EMBRYONIC LEUCINE ZIPPER KINASE"/>
    <property type="match status" value="1"/>
</dbReference>